<reference evidence="1 2" key="1">
    <citation type="journal article" date="2018" name="Front. Plant Sci.">
        <title>Red Clover (Trifolium pratense) and Zigzag Clover (T. medium) - A Picture of Genomic Similarities and Differences.</title>
        <authorList>
            <person name="Dluhosova J."/>
            <person name="Istvanek J."/>
            <person name="Nedelnik J."/>
            <person name="Repkova J."/>
        </authorList>
    </citation>
    <scope>NUCLEOTIDE SEQUENCE [LARGE SCALE GENOMIC DNA]</scope>
    <source>
        <strain evidence="2">cv. 10/8</strain>
        <tissue evidence="1">Leaf</tissue>
    </source>
</reference>
<proteinExistence type="predicted"/>
<feature type="non-terminal residue" evidence="1">
    <location>
        <position position="16"/>
    </location>
</feature>
<evidence type="ECO:0000313" key="2">
    <source>
        <dbReference type="Proteomes" id="UP000265520"/>
    </source>
</evidence>
<name>A0A392QCK8_9FABA</name>
<evidence type="ECO:0000313" key="1">
    <source>
        <dbReference type="EMBL" id="MCI21266.1"/>
    </source>
</evidence>
<dbReference type="AlphaFoldDB" id="A0A392QCK8"/>
<sequence>DDLSAILHHDAAPAAS</sequence>
<comment type="caution">
    <text evidence="1">The sequence shown here is derived from an EMBL/GenBank/DDBJ whole genome shotgun (WGS) entry which is preliminary data.</text>
</comment>
<keyword evidence="2" id="KW-1185">Reference proteome</keyword>
<feature type="non-terminal residue" evidence="1">
    <location>
        <position position="1"/>
    </location>
</feature>
<accession>A0A392QCK8</accession>
<protein>
    <submittedName>
        <fullName evidence="1">Uncharacterized protein</fullName>
    </submittedName>
</protein>
<dbReference type="EMBL" id="LXQA010124081">
    <property type="protein sequence ID" value="MCI21266.1"/>
    <property type="molecule type" value="Genomic_DNA"/>
</dbReference>
<organism evidence="1 2">
    <name type="scientific">Trifolium medium</name>
    <dbReference type="NCBI Taxonomy" id="97028"/>
    <lineage>
        <taxon>Eukaryota</taxon>
        <taxon>Viridiplantae</taxon>
        <taxon>Streptophyta</taxon>
        <taxon>Embryophyta</taxon>
        <taxon>Tracheophyta</taxon>
        <taxon>Spermatophyta</taxon>
        <taxon>Magnoliopsida</taxon>
        <taxon>eudicotyledons</taxon>
        <taxon>Gunneridae</taxon>
        <taxon>Pentapetalae</taxon>
        <taxon>rosids</taxon>
        <taxon>fabids</taxon>
        <taxon>Fabales</taxon>
        <taxon>Fabaceae</taxon>
        <taxon>Papilionoideae</taxon>
        <taxon>50 kb inversion clade</taxon>
        <taxon>NPAAA clade</taxon>
        <taxon>Hologalegina</taxon>
        <taxon>IRL clade</taxon>
        <taxon>Trifolieae</taxon>
        <taxon>Trifolium</taxon>
    </lineage>
</organism>
<dbReference type="Proteomes" id="UP000265520">
    <property type="component" value="Unassembled WGS sequence"/>
</dbReference>